<dbReference type="RefSeq" id="WP_162413336.1">
    <property type="nucleotide sequence ID" value="NZ_JAHQXE010000003.1"/>
</dbReference>
<evidence type="ECO:0000313" key="4">
    <source>
        <dbReference type="EMBL" id="MBV0902514.1"/>
    </source>
</evidence>
<feature type="transmembrane region" description="Helical" evidence="2">
    <location>
        <begin position="21"/>
        <end position="47"/>
    </location>
</feature>
<dbReference type="InterPro" id="IPR057169">
    <property type="entry name" value="DUF7847"/>
</dbReference>
<feature type="region of interest" description="Disordered" evidence="1">
    <location>
        <begin position="236"/>
        <end position="255"/>
    </location>
</feature>
<evidence type="ECO:0000259" key="3">
    <source>
        <dbReference type="Pfam" id="PF25231"/>
    </source>
</evidence>
<protein>
    <recommendedName>
        <fullName evidence="3">DUF7847 domain-containing protein</fullName>
    </recommendedName>
</protein>
<feature type="domain" description="DUF7847" evidence="3">
    <location>
        <begin position="3"/>
        <end position="231"/>
    </location>
</feature>
<organism evidence="4 5">
    <name type="scientific">Haloarcula salina</name>
    <dbReference type="NCBI Taxonomy" id="1429914"/>
    <lineage>
        <taxon>Archaea</taxon>
        <taxon>Methanobacteriati</taxon>
        <taxon>Methanobacteriota</taxon>
        <taxon>Stenosarchaea group</taxon>
        <taxon>Halobacteria</taxon>
        <taxon>Halobacteriales</taxon>
        <taxon>Haloarculaceae</taxon>
        <taxon>Haloarcula</taxon>
    </lineage>
</organism>
<feature type="transmembrane region" description="Helical" evidence="2">
    <location>
        <begin position="175"/>
        <end position="198"/>
    </location>
</feature>
<comment type="caution">
    <text evidence="4">The sequence shown here is derived from an EMBL/GenBank/DDBJ whole genome shotgun (WGS) entry which is preliminary data.</text>
</comment>
<keyword evidence="2" id="KW-1133">Transmembrane helix</keyword>
<gene>
    <name evidence="4" type="ORF">KTS37_12010</name>
</gene>
<reference evidence="4" key="1">
    <citation type="submission" date="2021-06" db="EMBL/GenBank/DDBJ databases">
        <title>New haloarchaea isolates fom saline soil.</title>
        <authorList>
            <person name="Duran-Viseras A."/>
            <person name="Sanchez-Porro C.S."/>
            <person name="Ventosa A."/>
        </authorList>
    </citation>
    <scope>NUCLEOTIDE SEQUENCE</scope>
    <source>
        <strain evidence="4">JCM 18369</strain>
    </source>
</reference>
<dbReference type="Pfam" id="PF25231">
    <property type="entry name" value="DUF7847"/>
    <property type="match status" value="1"/>
</dbReference>
<feature type="transmembrane region" description="Helical" evidence="2">
    <location>
        <begin position="134"/>
        <end position="154"/>
    </location>
</feature>
<feature type="transmembrane region" description="Helical" evidence="2">
    <location>
        <begin position="67"/>
        <end position="89"/>
    </location>
</feature>
<keyword evidence="5" id="KW-1185">Reference proteome</keyword>
<accession>A0AA41KL47</accession>
<dbReference type="AlphaFoldDB" id="A0AA41KL47"/>
<sequence length="255" mass="26456">MALQIGSALSEAGHRLVSRTGAILLGAFFALMLGFQSMLNTMVAVVLTDMGFGEVRAALPLVLDLPLSVAGAGVALGTILSAYLSIVAFRTFIAGARDSFPDDAFTRNIPLAMVNLAVGGFVYSLLVFVGSLLLLVPGIFAYVVFIFMAPYIIDEDRNFVSALKASYRLTEGERLPLFGLLVIVVAAAGLVGGVVGFVGGFALSAASSQLLNVVIQVPVSLYVTAVMAVAFQQLRDADGSSPSSPSGVETPSTTV</sequence>
<feature type="transmembrane region" description="Helical" evidence="2">
    <location>
        <begin position="210"/>
        <end position="231"/>
    </location>
</feature>
<name>A0AA41KL47_9EURY</name>
<dbReference type="EMBL" id="JAHQXE010000003">
    <property type="protein sequence ID" value="MBV0902514.1"/>
    <property type="molecule type" value="Genomic_DNA"/>
</dbReference>
<feature type="transmembrane region" description="Helical" evidence="2">
    <location>
        <begin position="109"/>
        <end position="128"/>
    </location>
</feature>
<keyword evidence="2" id="KW-0472">Membrane</keyword>
<evidence type="ECO:0000256" key="2">
    <source>
        <dbReference type="SAM" id="Phobius"/>
    </source>
</evidence>
<evidence type="ECO:0000256" key="1">
    <source>
        <dbReference type="SAM" id="MobiDB-lite"/>
    </source>
</evidence>
<dbReference type="Proteomes" id="UP001166304">
    <property type="component" value="Unassembled WGS sequence"/>
</dbReference>
<keyword evidence="2" id="KW-0812">Transmembrane</keyword>
<evidence type="ECO:0000313" key="5">
    <source>
        <dbReference type="Proteomes" id="UP001166304"/>
    </source>
</evidence>
<proteinExistence type="predicted"/>
<feature type="compositionally biased region" description="Low complexity" evidence="1">
    <location>
        <begin position="239"/>
        <end position="255"/>
    </location>
</feature>